<keyword evidence="4" id="KW-1185">Reference proteome</keyword>
<dbReference type="InterPro" id="IPR011032">
    <property type="entry name" value="GroES-like_sf"/>
</dbReference>
<dbReference type="InterPro" id="IPR036291">
    <property type="entry name" value="NAD(P)-bd_dom_sf"/>
</dbReference>
<evidence type="ECO:0000313" key="4">
    <source>
        <dbReference type="Proteomes" id="UP000565572"/>
    </source>
</evidence>
<dbReference type="PANTHER" id="PTHR44154">
    <property type="entry name" value="QUINONE OXIDOREDUCTASE"/>
    <property type="match status" value="1"/>
</dbReference>
<dbReference type="SUPFAM" id="SSF51735">
    <property type="entry name" value="NAD(P)-binding Rossmann-fold domains"/>
    <property type="match status" value="1"/>
</dbReference>
<dbReference type="Pfam" id="PF08240">
    <property type="entry name" value="ADH_N"/>
    <property type="match status" value="1"/>
</dbReference>
<protein>
    <submittedName>
        <fullName evidence="3">NADPH:quinone reductase-like Zn-dependent oxidoreductase</fullName>
    </submittedName>
</protein>
<dbReference type="Pfam" id="PF13602">
    <property type="entry name" value="ADH_zinc_N_2"/>
    <property type="match status" value="1"/>
</dbReference>
<dbReference type="CDD" id="cd05289">
    <property type="entry name" value="MDR_like_2"/>
    <property type="match status" value="1"/>
</dbReference>
<evidence type="ECO:0000259" key="2">
    <source>
        <dbReference type="SMART" id="SM00829"/>
    </source>
</evidence>
<dbReference type="Proteomes" id="UP000565572">
    <property type="component" value="Unassembled WGS sequence"/>
</dbReference>
<evidence type="ECO:0000256" key="1">
    <source>
        <dbReference type="ARBA" id="ARBA00022857"/>
    </source>
</evidence>
<dbReference type="SUPFAM" id="SSF50129">
    <property type="entry name" value="GroES-like"/>
    <property type="match status" value="1"/>
</dbReference>
<evidence type="ECO:0000313" key="3">
    <source>
        <dbReference type="EMBL" id="MBB3325748.1"/>
    </source>
</evidence>
<dbReference type="GO" id="GO:0016491">
    <property type="term" value="F:oxidoreductase activity"/>
    <property type="evidence" value="ECO:0007669"/>
    <property type="project" value="InterPro"/>
</dbReference>
<name>A0A7W5P5T8_9ACTN</name>
<dbReference type="EMBL" id="JACHZG010000001">
    <property type="protein sequence ID" value="MBB3325748.1"/>
    <property type="molecule type" value="Genomic_DNA"/>
</dbReference>
<dbReference type="InterPro" id="IPR051603">
    <property type="entry name" value="Zinc-ADH_QOR/CCCR"/>
</dbReference>
<comment type="caution">
    <text evidence="3">The sequence shown here is derived from an EMBL/GenBank/DDBJ whole genome shotgun (WGS) entry which is preliminary data.</text>
</comment>
<reference evidence="3 4" key="1">
    <citation type="submission" date="2020-08" db="EMBL/GenBank/DDBJ databases">
        <title>Sequencing the genomes of 1000 actinobacteria strains.</title>
        <authorList>
            <person name="Klenk H.-P."/>
        </authorList>
    </citation>
    <scope>NUCLEOTIDE SEQUENCE [LARGE SCALE GENOMIC DNA]</scope>
    <source>
        <strain evidence="3 4">DSM 11053</strain>
    </source>
</reference>
<dbReference type="InterPro" id="IPR013154">
    <property type="entry name" value="ADH-like_N"/>
</dbReference>
<dbReference type="SMART" id="SM00829">
    <property type="entry name" value="PKS_ER"/>
    <property type="match status" value="1"/>
</dbReference>
<dbReference type="RefSeq" id="WP_183336804.1">
    <property type="nucleotide sequence ID" value="NZ_JACHZG010000001.1"/>
</dbReference>
<dbReference type="InterPro" id="IPR020843">
    <property type="entry name" value="ER"/>
</dbReference>
<dbReference type="PANTHER" id="PTHR44154:SF1">
    <property type="entry name" value="QUINONE OXIDOREDUCTASE"/>
    <property type="match status" value="1"/>
</dbReference>
<feature type="domain" description="Enoyl reductase (ER)" evidence="2">
    <location>
        <begin position="11"/>
        <end position="309"/>
    </location>
</feature>
<sequence length="311" mass="31683">MAQHWVATRYGNLDGLELREVTPPAPSPGEVTIEVAAAGMNPADYKRVLQGQDANALPAPIGFEVAGVLSAIGEGTEIGSGPAQVGDAVLAFRIAGGYASALTVPAKDVFAKPDNLDFAEAANLLLAGTTAAEMLDVVHAQGGETILLHGASGAVGVSVLQQARRHGVRVIGTASERSFDVVTRFGGTPVAYGPGLADRVRRAAPSGIAAALDSVGTDEAVDVSLELVPDRERIVTIAAAGRAQADGIRMIGGAMPASAAFRDRVRADLIALAAGGDLVVPMARTFPLAEARAALDLLRGEHPGGKLALIP</sequence>
<accession>A0A7W5P5T8</accession>
<dbReference type="Gene3D" id="3.40.50.720">
    <property type="entry name" value="NAD(P)-binding Rossmann-like Domain"/>
    <property type="match status" value="1"/>
</dbReference>
<proteinExistence type="predicted"/>
<dbReference type="AlphaFoldDB" id="A0A7W5P5T8"/>
<gene>
    <name evidence="3" type="ORF">FHX39_000692</name>
</gene>
<organism evidence="3 4">
    <name type="scientific">Microlunatus antarcticus</name>
    <dbReference type="NCBI Taxonomy" id="53388"/>
    <lineage>
        <taxon>Bacteria</taxon>
        <taxon>Bacillati</taxon>
        <taxon>Actinomycetota</taxon>
        <taxon>Actinomycetes</taxon>
        <taxon>Propionibacteriales</taxon>
        <taxon>Propionibacteriaceae</taxon>
        <taxon>Microlunatus</taxon>
    </lineage>
</organism>
<keyword evidence="1" id="KW-0521">NADP</keyword>
<dbReference type="Gene3D" id="3.90.180.10">
    <property type="entry name" value="Medium-chain alcohol dehydrogenases, catalytic domain"/>
    <property type="match status" value="1"/>
</dbReference>